<dbReference type="PANTHER" id="PTHR30290">
    <property type="entry name" value="PERIPLASMIC BINDING COMPONENT OF ABC TRANSPORTER"/>
    <property type="match status" value="1"/>
</dbReference>
<protein>
    <submittedName>
        <fullName evidence="2">ABC transporter family substrate-binding protein</fullName>
    </submittedName>
</protein>
<reference evidence="2 3" key="1">
    <citation type="submission" date="2019-09" db="EMBL/GenBank/DDBJ databases">
        <title>Phylogenetic characterization of a novel taxon of the genus Bifidobacterium: Bifidobacterium choloepi sp. nov.</title>
        <authorList>
            <person name="Modesto M."/>
            <person name="Satti M."/>
        </authorList>
    </citation>
    <scope>NUCLEOTIDE SEQUENCE [LARGE SCALE GENOMIC DNA]</scope>
    <source>
        <strain evidence="2 3">BRDM6</strain>
    </source>
</reference>
<dbReference type="GO" id="GO:1904680">
    <property type="term" value="F:peptide transmembrane transporter activity"/>
    <property type="evidence" value="ECO:0007669"/>
    <property type="project" value="TreeGrafter"/>
</dbReference>
<proteinExistence type="predicted"/>
<dbReference type="PROSITE" id="PS51257">
    <property type="entry name" value="PROKAR_LIPOPROTEIN"/>
    <property type="match status" value="1"/>
</dbReference>
<dbReference type="RefSeq" id="WP_163228110.1">
    <property type="nucleotide sequence ID" value="NZ_VYSG01000004.1"/>
</dbReference>
<dbReference type="GO" id="GO:0015833">
    <property type="term" value="P:peptide transport"/>
    <property type="evidence" value="ECO:0007669"/>
    <property type="project" value="TreeGrafter"/>
</dbReference>
<dbReference type="InterPro" id="IPR000914">
    <property type="entry name" value="SBP_5_dom"/>
</dbReference>
<dbReference type="Proteomes" id="UP000469292">
    <property type="component" value="Unassembled WGS sequence"/>
</dbReference>
<dbReference type="AlphaFoldDB" id="A0A6I5N202"/>
<dbReference type="SUPFAM" id="SSF53850">
    <property type="entry name" value="Periplasmic binding protein-like II"/>
    <property type="match status" value="1"/>
</dbReference>
<dbReference type="Gene3D" id="3.90.76.10">
    <property type="entry name" value="Dipeptide-binding Protein, Domain 1"/>
    <property type="match status" value="1"/>
</dbReference>
<comment type="caution">
    <text evidence="2">The sequence shown here is derived from an EMBL/GenBank/DDBJ whole genome shotgun (WGS) entry which is preliminary data.</text>
</comment>
<evidence type="ECO:0000313" key="3">
    <source>
        <dbReference type="Proteomes" id="UP000469292"/>
    </source>
</evidence>
<organism evidence="2 3">
    <name type="scientific">Bifidobacterium choloepi</name>
    <dbReference type="NCBI Taxonomy" id="2614131"/>
    <lineage>
        <taxon>Bacteria</taxon>
        <taxon>Bacillati</taxon>
        <taxon>Actinomycetota</taxon>
        <taxon>Actinomycetes</taxon>
        <taxon>Bifidobacteriales</taxon>
        <taxon>Bifidobacteriaceae</taxon>
        <taxon>Bifidobacterium</taxon>
    </lineage>
</organism>
<evidence type="ECO:0000259" key="1">
    <source>
        <dbReference type="Pfam" id="PF00496"/>
    </source>
</evidence>
<name>A0A6I5N202_9BIFI</name>
<dbReference type="InterPro" id="IPR039424">
    <property type="entry name" value="SBP_5"/>
</dbReference>
<sequence length="576" mass="62830">MNDSWRRKLTAGVAVAAACGMLIGLGGCGGSSSSDAVGAAEPADGFANDYTGTYPMPDANTAYNNPQERDNVQDGGTLTLATTYTSSWNSFSADGNTSDMQTLWSYYMPQLYTTDFSGNITWNKDYITDVTTVSDDPLVVKFTINDKAKWNDGTDIDWTAFRATWEVSNGSNDGYNPASTEGWNQIKSVTEGDNAKQAVITFSQPWYPWQSLFGGLYNPEAEDTTTFTSGWNDNPHSEWGAGPWKVQTANDDEVVFVPNENWWGDKPKLTQVTYKYMEPTAELNAFKNGEIDAVEFATNTSLQTVKDTKDTQIRLGYSKSTNVLVYNGKSTFLSDQNVRKAFEQAFDGTTWTKIHYQGLNWTPSAPGSELFPVFQEGYEDNRPDVAKQVDVDGAKKTLEADGYTLGSDGYYQKDGKTLEVRYTYFGDAATGTALAKAYQQMLKEAGIKVDLDNQDTSKFSDVIGSGDYDVLPMGWSAPTPYSQVNVAQLYGSDSDSNYTYVGSDEVDKLAAVPGTISDQLKAVAAANKAEKAALALYGTEPVDVPPAFFAVKKGLANYGPAGFTSLDVINLGWQKS</sequence>
<keyword evidence="3" id="KW-1185">Reference proteome</keyword>
<feature type="domain" description="Solute-binding protein family 5" evidence="1">
    <location>
        <begin position="129"/>
        <end position="495"/>
    </location>
</feature>
<dbReference type="CDD" id="cd08501">
    <property type="entry name" value="PBP2_Lpqw"/>
    <property type="match status" value="1"/>
</dbReference>
<evidence type="ECO:0000313" key="2">
    <source>
        <dbReference type="EMBL" id="NEG70506.1"/>
    </source>
</evidence>
<dbReference type="EMBL" id="VYSG01000004">
    <property type="protein sequence ID" value="NEG70506.1"/>
    <property type="molecule type" value="Genomic_DNA"/>
</dbReference>
<dbReference type="PANTHER" id="PTHR30290:SF65">
    <property type="entry name" value="MONOACYL PHOSPHATIDYLINOSITOL TETRAMANNOSIDE-BINDING PROTEIN LPQW-RELATED"/>
    <property type="match status" value="1"/>
</dbReference>
<dbReference type="Pfam" id="PF00496">
    <property type="entry name" value="SBP_bac_5"/>
    <property type="match status" value="1"/>
</dbReference>
<accession>A0A6I5N202</accession>
<dbReference type="Gene3D" id="3.10.105.10">
    <property type="entry name" value="Dipeptide-binding Protein, Domain 3"/>
    <property type="match status" value="1"/>
</dbReference>
<gene>
    <name evidence="2" type="ORF">F6S87_07865</name>
</gene>